<dbReference type="SMART" id="SM00457">
    <property type="entry name" value="MACPF"/>
    <property type="match status" value="1"/>
</dbReference>
<feature type="domain" description="MACPF" evidence="1">
    <location>
        <begin position="9"/>
        <end position="356"/>
    </location>
</feature>
<reference evidence="2" key="1">
    <citation type="journal article" date="2023" name="Nat. Commun.">
        <title>Diploid and tetraploid genomes of Acorus and the evolution of monocots.</title>
        <authorList>
            <person name="Ma L."/>
            <person name="Liu K.W."/>
            <person name="Li Z."/>
            <person name="Hsiao Y.Y."/>
            <person name="Qi Y."/>
            <person name="Fu T."/>
            <person name="Tang G.D."/>
            <person name="Zhang D."/>
            <person name="Sun W.H."/>
            <person name="Liu D.K."/>
            <person name="Li Y."/>
            <person name="Chen G.Z."/>
            <person name="Liu X.D."/>
            <person name="Liao X.Y."/>
            <person name="Jiang Y.T."/>
            <person name="Yu X."/>
            <person name="Hao Y."/>
            <person name="Huang J."/>
            <person name="Zhao X.W."/>
            <person name="Ke S."/>
            <person name="Chen Y.Y."/>
            <person name="Wu W.L."/>
            <person name="Hsu J.L."/>
            <person name="Lin Y.F."/>
            <person name="Huang M.D."/>
            <person name="Li C.Y."/>
            <person name="Huang L."/>
            <person name="Wang Z.W."/>
            <person name="Zhao X."/>
            <person name="Zhong W.Y."/>
            <person name="Peng D.H."/>
            <person name="Ahmad S."/>
            <person name="Lan S."/>
            <person name="Zhang J.S."/>
            <person name="Tsai W.C."/>
            <person name="Van de Peer Y."/>
            <person name="Liu Z.J."/>
        </authorList>
    </citation>
    <scope>NUCLEOTIDE SEQUENCE</scope>
    <source>
        <strain evidence="2">SCP</strain>
    </source>
</reference>
<protein>
    <submittedName>
        <fullName evidence="2">MACPF domain-containing protein</fullName>
    </submittedName>
</protein>
<dbReference type="Pfam" id="PF01823">
    <property type="entry name" value="MACPF"/>
    <property type="match status" value="1"/>
</dbReference>
<gene>
    <name evidence="2" type="ORF">QJS04_geneDACA011997</name>
</gene>
<dbReference type="InterPro" id="IPR044663">
    <property type="entry name" value="CAD1/NSL1-like"/>
</dbReference>
<name>A0AAV9AFS6_ACOGR</name>
<dbReference type="PANTHER" id="PTHR33199">
    <property type="entry name" value="MACPF DOMAIN-CONTAINING PROTEIN CAD1"/>
    <property type="match status" value="1"/>
</dbReference>
<evidence type="ECO:0000313" key="3">
    <source>
        <dbReference type="Proteomes" id="UP001179952"/>
    </source>
</evidence>
<proteinExistence type="predicted"/>
<dbReference type="GO" id="GO:0009626">
    <property type="term" value="P:plant-type hypersensitive response"/>
    <property type="evidence" value="ECO:0007669"/>
    <property type="project" value="TreeGrafter"/>
</dbReference>
<dbReference type="GO" id="GO:2000031">
    <property type="term" value="P:regulation of salicylic acid mediated signaling pathway"/>
    <property type="evidence" value="ECO:0007669"/>
    <property type="project" value="InterPro"/>
</dbReference>
<reference evidence="2" key="2">
    <citation type="submission" date="2023-06" db="EMBL/GenBank/DDBJ databases">
        <authorList>
            <person name="Ma L."/>
            <person name="Liu K.-W."/>
            <person name="Li Z."/>
            <person name="Hsiao Y.-Y."/>
            <person name="Qi Y."/>
            <person name="Fu T."/>
            <person name="Tang G."/>
            <person name="Zhang D."/>
            <person name="Sun W.-H."/>
            <person name="Liu D.-K."/>
            <person name="Li Y."/>
            <person name="Chen G.-Z."/>
            <person name="Liu X.-D."/>
            <person name="Liao X.-Y."/>
            <person name="Jiang Y.-T."/>
            <person name="Yu X."/>
            <person name="Hao Y."/>
            <person name="Huang J."/>
            <person name="Zhao X.-W."/>
            <person name="Ke S."/>
            <person name="Chen Y.-Y."/>
            <person name="Wu W.-L."/>
            <person name="Hsu J.-L."/>
            <person name="Lin Y.-F."/>
            <person name="Huang M.-D."/>
            <person name="Li C.-Y."/>
            <person name="Huang L."/>
            <person name="Wang Z.-W."/>
            <person name="Zhao X."/>
            <person name="Zhong W.-Y."/>
            <person name="Peng D.-H."/>
            <person name="Ahmad S."/>
            <person name="Lan S."/>
            <person name="Zhang J.-S."/>
            <person name="Tsai W.-C."/>
            <person name="Van De Peer Y."/>
            <person name="Liu Z.-J."/>
        </authorList>
    </citation>
    <scope>NUCLEOTIDE SEQUENCE</scope>
    <source>
        <strain evidence="2">SCP</strain>
        <tissue evidence="2">Leaves</tissue>
    </source>
</reference>
<dbReference type="PANTHER" id="PTHR33199:SF4">
    <property type="entry name" value="OS02G0736300 PROTEIN"/>
    <property type="match status" value="1"/>
</dbReference>
<comment type="caution">
    <text evidence="2">The sequence shown here is derived from an EMBL/GenBank/DDBJ whole genome shotgun (WGS) entry which is preliminary data.</text>
</comment>
<dbReference type="EMBL" id="JAUJYN010000009">
    <property type="protein sequence ID" value="KAK1262825.1"/>
    <property type="molecule type" value="Genomic_DNA"/>
</dbReference>
<evidence type="ECO:0000259" key="1">
    <source>
        <dbReference type="PROSITE" id="PS51412"/>
    </source>
</evidence>
<dbReference type="AlphaFoldDB" id="A0AAV9AFS6"/>
<keyword evidence="3" id="KW-1185">Reference proteome</keyword>
<evidence type="ECO:0000313" key="2">
    <source>
        <dbReference type="EMBL" id="KAK1262825.1"/>
    </source>
</evidence>
<dbReference type="InterPro" id="IPR020864">
    <property type="entry name" value="MACPF"/>
</dbReference>
<dbReference type="PROSITE" id="PS51412">
    <property type="entry name" value="MACPF_2"/>
    <property type="match status" value="1"/>
</dbReference>
<accession>A0AAV9AFS6</accession>
<dbReference type="Proteomes" id="UP001179952">
    <property type="component" value="Unassembled WGS sequence"/>
</dbReference>
<sequence length="629" mass="69389">MHIPLTSFEGQREMGKIVVEKALECLGKGFDATSDFKLKFCKGKERLVKLNEVEKRELVVHGFGAFEGVSVDIKCDKGDRIRYQSDVLEFNLLQQEKIGLFGQMSELFNQKSSLGGKIPSGLFNSMFGFNGSTWAKDAAETKRLAMDGYFISLFDLHIDRSPLALSDEVVKAVPSIWDPEALARFIAKYGTHVVVGLSMGGQDVVLVRQDQSSNLQPWELKKNLDRLGDQLFTGTCTLPPSHFKSKDNNNNSNSKKHKIPEAFNVFDPQPTLLNSFSPVSNKDGITVICSKRGGDTSADSHCEWLLTVPSMPDAINFSFIPITSLLNGVPGKGFLSHAINLYLRYKPPITDLKYFLEFQTHKIWAPIHSDLPLGPPTNKAIPTPPLQFNLLGPKLYINTAKVTVNQRPVTGMRLYLEGNKCNRLAVHLQHLSMGPSRLGFQTDSPTFWQGSDAAADGDRFLEPIQWKIFSHVCTAPVDPNWAEPNRDSAFIVTGAQLDVKAHDTKSALHLRLQFSELPGCTVGQSVWEQGPSGFSQKSGIFSTLSTTFSGSAGPEKQKPVIIVDSGVYPTGPPVPAQAQRLLRIVDTGDICRGPQDSPGHWLVTGAKLDVEKGKVCLHVKFSLLNWVED</sequence>
<organism evidence="2 3">
    <name type="scientific">Acorus gramineus</name>
    <name type="common">Dwarf sweet flag</name>
    <dbReference type="NCBI Taxonomy" id="55184"/>
    <lineage>
        <taxon>Eukaryota</taxon>
        <taxon>Viridiplantae</taxon>
        <taxon>Streptophyta</taxon>
        <taxon>Embryophyta</taxon>
        <taxon>Tracheophyta</taxon>
        <taxon>Spermatophyta</taxon>
        <taxon>Magnoliopsida</taxon>
        <taxon>Liliopsida</taxon>
        <taxon>Acoraceae</taxon>
        <taxon>Acorus</taxon>
    </lineage>
</organism>
<dbReference type="GO" id="GO:0005886">
    <property type="term" value="C:plasma membrane"/>
    <property type="evidence" value="ECO:0007669"/>
    <property type="project" value="TreeGrafter"/>
</dbReference>